<dbReference type="GO" id="GO:0051301">
    <property type="term" value="P:cell division"/>
    <property type="evidence" value="ECO:0007669"/>
    <property type="project" value="UniProtKB-UniRule"/>
</dbReference>
<feature type="region of interest" description="Disordered" evidence="5">
    <location>
        <begin position="103"/>
        <end position="129"/>
    </location>
</feature>
<evidence type="ECO:0000256" key="2">
    <source>
        <dbReference type="ARBA" id="ARBA00022618"/>
    </source>
</evidence>
<dbReference type="SUPFAM" id="SSF55637">
    <property type="entry name" value="Cell cycle regulatory proteins"/>
    <property type="match status" value="1"/>
</dbReference>
<proteinExistence type="inferred from homology"/>
<dbReference type="PANTHER" id="PTHR23415">
    <property type="entry name" value="CYCLIN-DEPENDENT KINASES REGULATORY SUBUNIT/60S RIBOSOME SUBUNIT BIOGENESIS PROTEIN NIP7"/>
    <property type="match status" value="1"/>
</dbReference>
<dbReference type="AlphaFoldDB" id="A0AAF0J216"/>
<evidence type="ECO:0000256" key="4">
    <source>
        <dbReference type="RuleBase" id="RU311113"/>
    </source>
</evidence>
<accession>A0AAF0J216</accession>
<evidence type="ECO:0000313" key="6">
    <source>
        <dbReference type="EMBL" id="WFD26631.1"/>
    </source>
</evidence>
<gene>
    <name evidence="6" type="primary">CKS1</name>
    <name evidence="6" type="ORF">MNAN1_001614</name>
</gene>
<dbReference type="Pfam" id="PF01111">
    <property type="entry name" value="CKS"/>
    <property type="match status" value="1"/>
</dbReference>
<comment type="function">
    <text evidence="4">Binds to the catalytic subunit of the cyclin dependent kinases and is essential for their biological function.</text>
</comment>
<dbReference type="PROSITE" id="PS00945">
    <property type="entry name" value="CKS_2"/>
    <property type="match status" value="1"/>
</dbReference>
<evidence type="ECO:0000256" key="1">
    <source>
        <dbReference type="ARBA" id="ARBA00007782"/>
    </source>
</evidence>
<dbReference type="GO" id="GO:0016538">
    <property type="term" value="F:cyclin-dependent protein serine/threonine kinase regulator activity"/>
    <property type="evidence" value="ECO:0007669"/>
    <property type="project" value="InterPro"/>
</dbReference>
<dbReference type="Gene3D" id="3.30.170.10">
    <property type="entry name" value="Cyclin-dependent kinase, regulatory subunit"/>
    <property type="match status" value="1"/>
</dbReference>
<dbReference type="PRINTS" id="PR00296">
    <property type="entry name" value="CYCLINKINASE"/>
</dbReference>
<keyword evidence="7" id="KW-1185">Reference proteome</keyword>
<organism evidence="6 7">
    <name type="scientific">Malassezia nana</name>
    <dbReference type="NCBI Taxonomy" id="180528"/>
    <lineage>
        <taxon>Eukaryota</taxon>
        <taxon>Fungi</taxon>
        <taxon>Dikarya</taxon>
        <taxon>Basidiomycota</taxon>
        <taxon>Ustilaginomycotina</taxon>
        <taxon>Malasseziomycetes</taxon>
        <taxon>Malasseziales</taxon>
        <taxon>Malasseziaceae</taxon>
        <taxon>Malassezia</taxon>
    </lineage>
</organism>
<feature type="compositionally biased region" description="Low complexity" evidence="5">
    <location>
        <begin position="117"/>
        <end position="129"/>
    </location>
</feature>
<keyword evidence="2 4" id="KW-0132">Cell division</keyword>
<protein>
    <recommendedName>
        <fullName evidence="4">Cyclin-dependent kinases regulatory subunit</fullName>
    </recommendedName>
</protein>
<evidence type="ECO:0000256" key="3">
    <source>
        <dbReference type="ARBA" id="ARBA00023306"/>
    </source>
</evidence>
<comment type="similarity">
    <text evidence="1 4">Belongs to the CKS family.</text>
</comment>
<dbReference type="InterPro" id="IPR036858">
    <property type="entry name" value="Cyclin-dep_kinase_reg-sub_sf"/>
</dbReference>
<evidence type="ECO:0000256" key="5">
    <source>
        <dbReference type="SAM" id="MobiDB-lite"/>
    </source>
</evidence>
<keyword evidence="3 4" id="KW-0131">Cell cycle</keyword>
<dbReference type="EMBL" id="CP119894">
    <property type="protein sequence ID" value="WFD26631.1"/>
    <property type="molecule type" value="Genomic_DNA"/>
</dbReference>
<dbReference type="InterPro" id="IPR000789">
    <property type="entry name" value="Cyclin-dep_kinase_reg-sub"/>
</dbReference>
<sequence length="129" mass="15036">MSNEPSYEDYVERYDLCSNVSIHYSEKYSDDKWEYRHVILPKPFLKRIPKSYFDPEEPGVLRILSDAEWRGIGITQSLGWEHYEVHAPEPHILLFRREKDYQEKYGPQGKPSDAAKIKAAQATSAPAHP</sequence>
<name>A0AAF0J216_9BASI</name>
<reference evidence="6" key="1">
    <citation type="submission" date="2023-03" db="EMBL/GenBank/DDBJ databases">
        <title>Mating type loci evolution in Malassezia.</title>
        <authorList>
            <person name="Coelho M.A."/>
        </authorList>
    </citation>
    <scope>NUCLEOTIDE SEQUENCE</scope>
    <source>
        <strain evidence="6">CBS 9557</strain>
    </source>
</reference>
<dbReference type="SMART" id="SM01084">
    <property type="entry name" value="CKS"/>
    <property type="match status" value="1"/>
</dbReference>
<dbReference type="Proteomes" id="UP001213623">
    <property type="component" value="Chromosome 3"/>
</dbReference>
<evidence type="ECO:0000313" key="7">
    <source>
        <dbReference type="Proteomes" id="UP001213623"/>
    </source>
</evidence>